<organism evidence="2 3">
    <name type="scientific">Eumeta variegata</name>
    <name type="common">Bagworm moth</name>
    <name type="synonym">Eumeta japonica</name>
    <dbReference type="NCBI Taxonomy" id="151549"/>
    <lineage>
        <taxon>Eukaryota</taxon>
        <taxon>Metazoa</taxon>
        <taxon>Ecdysozoa</taxon>
        <taxon>Arthropoda</taxon>
        <taxon>Hexapoda</taxon>
        <taxon>Insecta</taxon>
        <taxon>Pterygota</taxon>
        <taxon>Neoptera</taxon>
        <taxon>Endopterygota</taxon>
        <taxon>Lepidoptera</taxon>
        <taxon>Glossata</taxon>
        <taxon>Ditrysia</taxon>
        <taxon>Tineoidea</taxon>
        <taxon>Psychidae</taxon>
        <taxon>Oiketicinae</taxon>
        <taxon>Eumeta</taxon>
    </lineage>
</organism>
<comment type="caution">
    <text evidence="2">The sequence shown here is derived from an EMBL/GenBank/DDBJ whole genome shotgun (WGS) entry which is preliminary data.</text>
</comment>
<dbReference type="AlphaFoldDB" id="A0A4C1X7Y8"/>
<evidence type="ECO:0000256" key="1">
    <source>
        <dbReference type="SAM" id="MobiDB-lite"/>
    </source>
</evidence>
<gene>
    <name evidence="2" type="ORF">EVAR_36941_1</name>
</gene>
<evidence type="ECO:0000313" key="3">
    <source>
        <dbReference type="Proteomes" id="UP000299102"/>
    </source>
</evidence>
<sequence>MGFGTEGASGNDVSVRRPRGDGMICPICNEARDAPGHLHSHDTRQKNKRGRPRPSAPQPPARPPAALAPRSSTLVLCLCEISTAKLKRCIKQGKADIKLYKSATTQPNGPAGTGSLVTGVLTDQFSTYVNLRRTLRASESTNNSNLLPVGYQRVRFGAALEVRRRSNNRAARGAVGGGPALGVSTNLSLSGLMAHSVIEQKPARASVICRARLDNAETPPAPPAPPPTR</sequence>
<keyword evidence="3" id="KW-1185">Reference proteome</keyword>
<feature type="region of interest" description="Disordered" evidence="1">
    <location>
        <begin position="27"/>
        <end position="67"/>
    </location>
</feature>
<proteinExistence type="predicted"/>
<reference evidence="2 3" key="1">
    <citation type="journal article" date="2019" name="Commun. Biol.">
        <title>The bagworm genome reveals a unique fibroin gene that provides high tensile strength.</title>
        <authorList>
            <person name="Kono N."/>
            <person name="Nakamura H."/>
            <person name="Ohtoshi R."/>
            <person name="Tomita M."/>
            <person name="Numata K."/>
            <person name="Arakawa K."/>
        </authorList>
    </citation>
    <scope>NUCLEOTIDE SEQUENCE [LARGE SCALE GENOMIC DNA]</scope>
</reference>
<feature type="compositionally biased region" description="Pro residues" evidence="1">
    <location>
        <begin position="54"/>
        <end position="63"/>
    </location>
</feature>
<dbReference type="Proteomes" id="UP000299102">
    <property type="component" value="Unassembled WGS sequence"/>
</dbReference>
<evidence type="ECO:0000313" key="2">
    <source>
        <dbReference type="EMBL" id="GBP58469.1"/>
    </source>
</evidence>
<accession>A0A4C1X7Y8</accession>
<dbReference type="EMBL" id="BGZK01000735">
    <property type="protein sequence ID" value="GBP58469.1"/>
    <property type="molecule type" value="Genomic_DNA"/>
</dbReference>
<feature type="compositionally biased region" description="Basic and acidic residues" evidence="1">
    <location>
        <begin position="30"/>
        <end position="45"/>
    </location>
</feature>
<protein>
    <submittedName>
        <fullName evidence="2">Uncharacterized protein</fullName>
    </submittedName>
</protein>
<name>A0A4C1X7Y8_EUMVA</name>